<name>A0A895YL16_9ACTN</name>
<accession>A0A895YL16</accession>
<dbReference type="RefSeq" id="WP_239677532.1">
    <property type="nucleotide sequence ID" value="NZ_CP070499.1"/>
</dbReference>
<feature type="signal peptide" evidence="1">
    <location>
        <begin position="1"/>
        <end position="24"/>
    </location>
</feature>
<evidence type="ECO:0000313" key="2">
    <source>
        <dbReference type="EMBL" id="QSB15356.1"/>
    </source>
</evidence>
<organism evidence="2 3">
    <name type="scientific">Natronosporangium hydrolyticum</name>
    <dbReference type="NCBI Taxonomy" id="2811111"/>
    <lineage>
        <taxon>Bacteria</taxon>
        <taxon>Bacillati</taxon>
        <taxon>Actinomycetota</taxon>
        <taxon>Actinomycetes</taxon>
        <taxon>Micromonosporales</taxon>
        <taxon>Micromonosporaceae</taxon>
        <taxon>Natronosporangium</taxon>
    </lineage>
</organism>
<evidence type="ECO:0000256" key="1">
    <source>
        <dbReference type="SAM" id="SignalP"/>
    </source>
</evidence>
<protein>
    <submittedName>
        <fullName evidence="2">Uncharacterized protein</fullName>
    </submittedName>
</protein>
<dbReference type="KEGG" id="nhy:JQS43_03045"/>
<feature type="chain" id="PRO_5038362778" evidence="1">
    <location>
        <begin position="25"/>
        <end position="311"/>
    </location>
</feature>
<evidence type="ECO:0000313" key="3">
    <source>
        <dbReference type="Proteomes" id="UP000662857"/>
    </source>
</evidence>
<reference evidence="2" key="1">
    <citation type="submission" date="2021-02" db="EMBL/GenBank/DDBJ databases">
        <title>Natrosporangium hydrolyticum gen. nov., sp. nov, a haloalkaliphilic actinobacterium from a soda solonchak soil.</title>
        <authorList>
            <person name="Sorokin D.Y."/>
            <person name="Khijniak T.V."/>
            <person name="Zakharycheva A.P."/>
            <person name="Boueva O.V."/>
            <person name="Ariskina E.V."/>
            <person name="Hahnke R.L."/>
            <person name="Bunk B."/>
            <person name="Sproer C."/>
            <person name="Schumann P."/>
            <person name="Evtushenko L.I."/>
            <person name="Kublanov I.V."/>
        </authorList>
    </citation>
    <scope>NUCLEOTIDE SEQUENCE</scope>
    <source>
        <strain evidence="2">DSM 106523</strain>
    </source>
</reference>
<dbReference type="PROSITE" id="PS51257">
    <property type="entry name" value="PROKAR_LIPOPROTEIN"/>
    <property type="match status" value="1"/>
</dbReference>
<dbReference type="EMBL" id="CP070499">
    <property type="protein sequence ID" value="QSB15356.1"/>
    <property type="molecule type" value="Genomic_DNA"/>
</dbReference>
<keyword evidence="3" id="KW-1185">Reference proteome</keyword>
<keyword evidence="1" id="KW-0732">Signal</keyword>
<proteinExistence type="predicted"/>
<dbReference type="Proteomes" id="UP000662857">
    <property type="component" value="Chromosome"/>
</dbReference>
<dbReference type="AlphaFoldDB" id="A0A895YL16"/>
<sequence>MSRSVRNGVAITLVAAVLSACGQADEAGEFVADTPSSTPDEAEPLVPDWFPEAFPPPPEGVEFGGATLRENVINHGGEITEDLGTLLSRSVQLVYSGGSDAEIAAALDHYRTAFPDAGWEIVLDEELDPAENPSVRYPGWRLVTEHADSGGSVTVSQREDHVEILARDTASFPERAPYSAHPPLIELPEWYELLPELPAELWRYSIEARYQDDLRTPRHVIEYHENDAGRGEEDRGVEIIDHHRDRLPAGWLISDEEDSLEEEGQEPHTWQRRQVGIEVDGDGLAVSISTRQSTDLDGEWGGVVLTIIVDG</sequence>
<gene>
    <name evidence="2" type="ORF">JQS43_03045</name>
</gene>